<gene>
    <name evidence="5" type="primary">FCER2</name>
</gene>
<keyword evidence="3" id="KW-1133">Transmembrane helix</keyword>
<evidence type="ECO:0000256" key="3">
    <source>
        <dbReference type="SAM" id="Phobius"/>
    </source>
</evidence>
<dbReference type="GO" id="GO:0030246">
    <property type="term" value="F:carbohydrate binding"/>
    <property type="evidence" value="ECO:0007669"/>
    <property type="project" value="UniProtKB-KW"/>
</dbReference>
<dbReference type="Pfam" id="PF00059">
    <property type="entry name" value="Lectin_C"/>
    <property type="match status" value="1"/>
</dbReference>
<dbReference type="GO" id="GO:0009897">
    <property type="term" value="C:external side of plasma membrane"/>
    <property type="evidence" value="ECO:0007669"/>
    <property type="project" value="Ensembl"/>
</dbReference>
<dbReference type="SMART" id="SM00034">
    <property type="entry name" value="CLECT"/>
    <property type="match status" value="1"/>
</dbReference>
<dbReference type="STRING" id="9785.ENSLAFP00000022136"/>
<dbReference type="OMA" id="PRKRCCG"/>
<dbReference type="HOGENOM" id="CLU_049894_7_2_1"/>
<dbReference type="PROSITE" id="PS50041">
    <property type="entry name" value="C_TYPE_LECTIN_2"/>
    <property type="match status" value="1"/>
</dbReference>
<dbReference type="GO" id="GO:0042742">
    <property type="term" value="P:defense response to bacterium"/>
    <property type="evidence" value="ECO:0007669"/>
    <property type="project" value="Ensembl"/>
</dbReference>
<protein>
    <submittedName>
        <fullName evidence="5">Fc epsilon receptor II</fullName>
    </submittedName>
</protein>
<dbReference type="eggNOG" id="KOG4297">
    <property type="taxonomic scope" value="Eukaryota"/>
</dbReference>
<dbReference type="CDD" id="cd03590">
    <property type="entry name" value="CLECT_DC-SIGN_like"/>
    <property type="match status" value="1"/>
</dbReference>
<dbReference type="GO" id="GO:0002925">
    <property type="term" value="P:positive regulation of humoral immune response mediated by circulating immunoglobulin"/>
    <property type="evidence" value="ECO:0007669"/>
    <property type="project" value="Ensembl"/>
</dbReference>
<dbReference type="GO" id="GO:0019863">
    <property type="term" value="F:IgE binding"/>
    <property type="evidence" value="ECO:0007669"/>
    <property type="project" value="Ensembl"/>
</dbReference>
<dbReference type="GO" id="GO:0038096">
    <property type="term" value="P:Fc-gamma receptor signaling pathway involved in phagocytosis"/>
    <property type="evidence" value="ECO:0007669"/>
    <property type="project" value="Ensembl"/>
</dbReference>
<reference evidence="5 6" key="1">
    <citation type="submission" date="2009-06" db="EMBL/GenBank/DDBJ databases">
        <title>The Genome Sequence of Loxodonta africana (African elephant).</title>
        <authorList>
            <person name="Di Palma F."/>
            <person name="Heiman D."/>
            <person name="Young S."/>
            <person name="Johnson J."/>
            <person name="Lander E.S."/>
            <person name="Lindblad-Toh K."/>
        </authorList>
    </citation>
    <scope>NUCLEOTIDE SEQUENCE [LARGE SCALE GENOMIC DNA]</scope>
    <source>
        <strain evidence="5 6">Isolate ISIS603380</strain>
    </source>
</reference>
<dbReference type="FunCoup" id="G3U2S8">
    <property type="interactions" value="22"/>
</dbReference>
<dbReference type="InterPro" id="IPR001304">
    <property type="entry name" value="C-type_lectin-like"/>
</dbReference>
<keyword evidence="2" id="KW-1015">Disulfide bond</keyword>
<evidence type="ECO:0000313" key="5">
    <source>
        <dbReference type="Ensembl" id="ENSLAFP00000022136.1"/>
    </source>
</evidence>
<dbReference type="Proteomes" id="UP000007646">
    <property type="component" value="Unassembled WGS sequence"/>
</dbReference>
<evidence type="ECO:0000259" key="4">
    <source>
        <dbReference type="PROSITE" id="PS50041"/>
    </source>
</evidence>
<keyword evidence="3" id="KW-0812">Transmembrane</keyword>
<feature type="domain" description="C-type lectin" evidence="4">
    <location>
        <begin position="170"/>
        <end position="278"/>
    </location>
</feature>
<dbReference type="GeneTree" id="ENSGT00940000162574"/>
<dbReference type="SUPFAM" id="SSF56436">
    <property type="entry name" value="C-type lectin-like"/>
    <property type="match status" value="1"/>
</dbReference>
<dbReference type="GO" id="GO:0160006">
    <property type="term" value="P:Fc receptor-mediated immune complex endocytosis"/>
    <property type="evidence" value="ECO:0007669"/>
    <property type="project" value="Ensembl"/>
</dbReference>
<organism evidence="5 6">
    <name type="scientific">Loxodonta africana</name>
    <name type="common">African elephant</name>
    <dbReference type="NCBI Taxonomy" id="9785"/>
    <lineage>
        <taxon>Eukaryota</taxon>
        <taxon>Metazoa</taxon>
        <taxon>Chordata</taxon>
        <taxon>Craniata</taxon>
        <taxon>Vertebrata</taxon>
        <taxon>Euteleostomi</taxon>
        <taxon>Mammalia</taxon>
        <taxon>Eutheria</taxon>
        <taxon>Afrotheria</taxon>
        <taxon>Proboscidea</taxon>
        <taxon>Elephantidae</taxon>
        <taxon>Loxodonta</taxon>
    </lineage>
</organism>
<dbReference type="GO" id="GO:0042116">
    <property type="term" value="P:macrophage activation"/>
    <property type="evidence" value="ECO:0007669"/>
    <property type="project" value="Ensembl"/>
</dbReference>
<accession>G3U2S8</accession>
<dbReference type="GO" id="GO:0002020">
    <property type="term" value="F:protease binding"/>
    <property type="evidence" value="ECO:0007669"/>
    <property type="project" value="Ensembl"/>
</dbReference>
<dbReference type="Ensembl" id="ENSLAFT00000035342.1">
    <property type="protein sequence ID" value="ENSLAFP00000022136.1"/>
    <property type="gene ID" value="ENSLAFG00000028940.1"/>
</dbReference>
<proteinExistence type="predicted"/>
<name>G3U2S8_LOXAF</name>
<dbReference type="InterPro" id="IPR050111">
    <property type="entry name" value="C-type_lectin/snaclec_domain"/>
</dbReference>
<keyword evidence="1" id="KW-0430">Lectin</keyword>
<evidence type="ECO:0000313" key="6">
    <source>
        <dbReference type="Proteomes" id="UP000007646"/>
    </source>
</evidence>
<dbReference type="PROSITE" id="PS00615">
    <property type="entry name" value="C_TYPE_LECTIN_1"/>
    <property type="match status" value="1"/>
</dbReference>
<dbReference type="PANTHER" id="PTHR22803">
    <property type="entry name" value="MANNOSE, PHOSPHOLIPASE, LECTIN RECEPTOR RELATED"/>
    <property type="match status" value="1"/>
</dbReference>
<keyword evidence="3" id="KW-0472">Membrane</keyword>
<evidence type="ECO:0000256" key="1">
    <source>
        <dbReference type="ARBA" id="ARBA00022734"/>
    </source>
</evidence>
<dbReference type="InParanoid" id="G3U2S8"/>
<keyword evidence="6" id="KW-1185">Reference proteome</keyword>
<feature type="transmembrane region" description="Helical" evidence="3">
    <location>
        <begin position="24"/>
        <end position="47"/>
    </location>
</feature>
<dbReference type="InterPro" id="IPR018378">
    <property type="entry name" value="C-type_lectin_CS"/>
</dbReference>
<dbReference type="InterPro" id="IPR016186">
    <property type="entry name" value="C-type_lectin-like/link_sf"/>
</dbReference>
<dbReference type="GO" id="GO:0019769">
    <property type="term" value="F:low-affinity IgE receptor activity"/>
    <property type="evidence" value="ECO:0007669"/>
    <property type="project" value="Ensembl"/>
</dbReference>
<dbReference type="InterPro" id="IPR033989">
    <property type="entry name" value="CD209-like_CTLD"/>
</dbReference>
<evidence type="ECO:0000256" key="2">
    <source>
        <dbReference type="ARBA" id="ARBA00023157"/>
    </source>
</evidence>
<dbReference type="InterPro" id="IPR016187">
    <property type="entry name" value="CTDL_fold"/>
</dbReference>
<dbReference type="AlphaFoldDB" id="G3U2S8"/>
<reference evidence="5" key="3">
    <citation type="submission" date="2025-09" db="UniProtKB">
        <authorList>
            <consortium name="Ensembl"/>
        </authorList>
    </citation>
    <scope>IDENTIFICATION</scope>
    <source>
        <strain evidence="5">Isolate ISIS603380</strain>
    </source>
</reference>
<dbReference type="GO" id="GO:0010628">
    <property type="term" value="P:positive regulation of gene expression"/>
    <property type="evidence" value="ECO:0007669"/>
    <property type="project" value="Ensembl"/>
</dbReference>
<dbReference type="Gene3D" id="3.10.100.10">
    <property type="entry name" value="Mannose-Binding Protein A, subunit A"/>
    <property type="match status" value="1"/>
</dbReference>
<reference evidence="5" key="2">
    <citation type="submission" date="2025-08" db="UniProtKB">
        <authorList>
            <consortium name="Ensembl"/>
        </authorList>
    </citation>
    <scope>IDENTIFICATION</scope>
    <source>
        <strain evidence="5">Isolate ISIS603380</strain>
    </source>
</reference>
<sequence>MEERSYVEFEDPPRKRCCRRGTQLILLGLVTASIWAVLLTLLILWRWDTAQSLKQLEQSALRNVSQVSKDLERHKSDQMAQKTQAAQMLKNIENVEAEQKGMKFHESELSRYLEGLGADLSNLKSKSLNERRADSDSLERLQEEVAKLWMELKMLNGSTCNTCPEKWINFQRKCYYFGDSAQMWLQAKYTCEDLHGRLVSIHSSEEQEFLRRHIHRKDSWIGLQDLDIEGEFIWSDGSPMDYSNWRPGEPNDQDQGENCVMILGSSGQWNDAFCRSQLEGWVCEQLATCSLNSPTCHILPTGRTPAGQA</sequence>
<dbReference type="GO" id="GO:0002450">
    <property type="term" value="P:B cell antigen processing and presentation"/>
    <property type="evidence" value="ECO:0007669"/>
    <property type="project" value="Ensembl"/>
</dbReference>